<dbReference type="RefSeq" id="WP_045309251.1">
    <property type="nucleotide sequence ID" value="NZ_JYJG01000001.1"/>
</dbReference>
<gene>
    <name evidence="1" type="ORF">UK23_00220</name>
</gene>
<evidence type="ECO:0000313" key="2">
    <source>
        <dbReference type="Proteomes" id="UP000033393"/>
    </source>
</evidence>
<protein>
    <submittedName>
        <fullName evidence="1">Uncharacterized protein</fullName>
    </submittedName>
</protein>
<evidence type="ECO:0000313" key="1">
    <source>
        <dbReference type="EMBL" id="KJK53460.1"/>
    </source>
</evidence>
<keyword evidence="2" id="KW-1185">Reference proteome</keyword>
<reference evidence="1 2" key="1">
    <citation type="submission" date="2015-02" db="EMBL/GenBank/DDBJ databases">
        <authorList>
            <person name="Ju K.-S."/>
            <person name="Doroghazi J.R."/>
            <person name="Metcalf W."/>
        </authorList>
    </citation>
    <scope>NUCLEOTIDE SEQUENCE [LARGE SCALE GENOMIC DNA]</scope>
    <source>
        <strain evidence="1 2">NRRL B-16140</strain>
    </source>
</reference>
<dbReference type="Proteomes" id="UP000033393">
    <property type="component" value="Unassembled WGS sequence"/>
</dbReference>
<dbReference type="EMBL" id="JYJG01000001">
    <property type="protein sequence ID" value="KJK53460.1"/>
    <property type="molecule type" value="Genomic_DNA"/>
</dbReference>
<comment type="caution">
    <text evidence="1">The sequence shown here is derived from an EMBL/GenBank/DDBJ whole genome shotgun (WGS) entry which is preliminary data.</text>
</comment>
<dbReference type="PATRIC" id="fig|68170.10.peg.45"/>
<proteinExistence type="predicted"/>
<organism evidence="1 2">
    <name type="scientific">Lentzea aerocolonigenes</name>
    <name type="common">Lechevalieria aerocolonigenes</name>
    <name type="synonym">Saccharothrix aerocolonigenes</name>
    <dbReference type="NCBI Taxonomy" id="68170"/>
    <lineage>
        <taxon>Bacteria</taxon>
        <taxon>Bacillati</taxon>
        <taxon>Actinomycetota</taxon>
        <taxon>Actinomycetes</taxon>
        <taxon>Pseudonocardiales</taxon>
        <taxon>Pseudonocardiaceae</taxon>
        <taxon>Lentzea</taxon>
    </lineage>
</organism>
<dbReference type="AlphaFoldDB" id="A0A0F0HD69"/>
<name>A0A0F0HD69_LENAE</name>
<sequence length="107" mass="11133">MSKPIAAGEGLVHAEYHTFLVSDAGAFMSVPRATTNGLVVTTPGVAFIRTGIHTGNVWIRGEVHREAPAIDVGAWEEVVEISLEATTEGHVVVSGLGSDGPENVPST</sequence>
<dbReference type="OrthoDB" id="4485313at2"/>
<accession>A0A0F0HD69</accession>